<feature type="region of interest" description="Disordered" evidence="5">
    <location>
        <begin position="1"/>
        <end position="21"/>
    </location>
</feature>
<dbReference type="Gene3D" id="1.10.510.10">
    <property type="entry name" value="Transferase(Phosphotransferase) domain 1"/>
    <property type="match status" value="1"/>
</dbReference>
<feature type="compositionally biased region" description="Basic and acidic residues" evidence="5">
    <location>
        <begin position="120"/>
        <end position="134"/>
    </location>
</feature>
<feature type="compositionally biased region" description="Basic and acidic residues" evidence="5">
    <location>
        <begin position="144"/>
        <end position="162"/>
    </location>
</feature>
<keyword evidence="2" id="KW-0547">Nucleotide-binding</keyword>
<dbReference type="Proteomes" id="UP001295684">
    <property type="component" value="Unassembled WGS sequence"/>
</dbReference>
<evidence type="ECO:0000313" key="8">
    <source>
        <dbReference type="Proteomes" id="UP001295684"/>
    </source>
</evidence>
<evidence type="ECO:0000256" key="3">
    <source>
        <dbReference type="ARBA" id="ARBA00022777"/>
    </source>
</evidence>
<feature type="domain" description="Protein kinase" evidence="6">
    <location>
        <begin position="169"/>
        <end position="442"/>
    </location>
</feature>
<dbReference type="SMART" id="SM00220">
    <property type="entry name" value="S_TKc"/>
    <property type="match status" value="1"/>
</dbReference>
<dbReference type="EMBL" id="CAMPGE010025798">
    <property type="protein sequence ID" value="CAI2383523.1"/>
    <property type="molecule type" value="Genomic_DNA"/>
</dbReference>
<reference evidence="7" key="1">
    <citation type="submission" date="2023-07" db="EMBL/GenBank/DDBJ databases">
        <authorList>
            <consortium name="AG Swart"/>
            <person name="Singh M."/>
            <person name="Singh A."/>
            <person name="Seah K."/>
            <person name="Emmerich C."/>
        </authorList>
    </citation>
    <scope>NUCLEOTIDE SEQUENCE</scope>
    <source>
        <strain evidence="7">DP1</strain>
    </source>
</reference>
<feature type="compositionally biased region" description="Polar residues" evidence="5">
    <location>
        <begin position="1"/>
        <end position="10"/>
    </location>
</feature>
<dbReference type="GO" id="GO:0005524">
    <property type="term" value="F:ATP binding"/>
    <property type="evidence" value="ECO:0007669"/>
    <property type="project" value="UniProtKB-KW"/>
</dbReference>
<keyword evidence="1" id="KW-0808">Transferase</keyword>
<name>A0AAD1Y2I7_EUPCR</name>
<dbReference type="GO" id="GO:0004672">
    <property type="term" value="F:protein kinase activity"/>
    <property type="evidence" value="ECO:0007669"/>
    <property type="project" value="InterPro"/>
</dbReference>
<organism evidence="7 8">
    <name type="scientific">Euplotes crassus</name>
    <dbReference type="NCBI Taxonomy" id="5936"/>
    <lineage>
        <taxon>Eukaryota</taxon>
        <taxon>Sar</taxon>
        <taxon>Alveolata</taxon>
        <taxon>Ciliophora</taxon>
        <taxon>Intramacronucleata</taxon>
        <taxon>Spirotrichea</taxon>
        <taxon>Hypotrichia</taxon>
        <taxon>Euplotida</taxon>
        <taxon>Euplotidae</taxon>
        <taxon>Moneuplotes</taxon>
    </lineage>
</organism>
<evidence type="ECO:0000313" key="7">
    <source>
        <dbReference type="EMBL" id="CAI2383523.1"/>
    </source>
</evidence>
<sequence length="613" mass="68990">MGANSCCTKQSIKDKGKVNATPSRIVSRSKITLNKKIFDKIAEEAKKKNARASTILDKKSNFSNFDVHNNLKKLRRNMTQYKIKSGEEQEEKDEPNDSSLPPIGKDGSSKTLSETPKLAFKTEEIDKAMEEGEHPSVSSEEEEFKGIRHREIRESEESKGCYSDNEKEYDLGNVITMNQTGKISRALHFNTAKLIIVRTLEYSSLSEDQLRARLEYIQENLDLLSEIKSPNIIEFICADQDYENCSINVGMEFVPGGSLQNILKYFGTFKEKLAKIYIIQILDGLHNIHNNGFLHGDLKLSNVLVDDVGIVKLADFAFLKQTFLLEQPDEPPEAFRSIITPLIHSEGIITPEMCKQDFYHPDSSFDIWCLGLILYEMLAGRPLFSIFEGREEKLHSFLKELDEPPIIDINCSKMCQDFLCCCLCADHTKRATAEELLNHPFLSLSTEERRESQDASNFISFFSIVASQASVNGDQTMSNVGVSIDNSDNMLHDSCSNPIVSRTIRRQVGTEKVNLLGSIGQNLPPVDLRVSAGVYKKLQTNEKNKSILSTGGINFEGLTQMSDNFNMGEYTNNSLHESVEQMQTGITGKEPSKFKSGNKLFLILRKLREPPSS</sequence>
<keyword evidence="3" id="KW-0418">Kinase</keyword>
<feature type="region of interest" description="Disordered" evidence="5">
    <location>
        <begin position="85"/>
        <end position="162"/>
    </location>
</feature>
<evidence type="ECO:0000256" key="4">
    <source>
        <dbReference type="ARBA" id="ARBA00022840"/>
    </source>
</evidence>
<dbReference type="PANTHER" id="PTHR48016:SF56">
    <property type="entry name" value="MAPKK KINASE"/>
    <property type="match status" value="1"/>
</dbReference>
<evidence type="ECO:0000256" key="1">
    <source>
        <dbReference type="ARBA" id="ARBA00022679"/>
    </source>
</evidence>
<keyword evidence="4" id="KW-0067">ATP-binding</keyword>
<dbReference type="SUPFAM" id="SSF56112">
    <property type="entry name" value="Protein kinase-like (PK-like)"/>
    <property type="match status" value="1"/>
</dbReference>
<protein>
    <recommendedName>
        <fullName evidence="6">Protein kinase domain-containing protein</fullName>
    </recommendedName>
</protein>
<proteinExistence type="predicted"/>
<keyword evidence="8" id="KW-1185">Reference proteome</keyword>
<dbReference type="PANTHER" id="PTHR48016">
    <property type="entry name" value="MAP KINASE KINASE KINASE SSK2-RELATED-RELATED"/>
    <property type="match status" value="1"/>
</dbReference>
<dbReference type="InterPro" id="IPR050538">
    <property type="entry name" value="MAP_kinase_kinase_kinase"/>
</dbReference>
<dbReference type="PROSITE" id="PS50011">
    <property type="entry name" value="PROTEIN_KINASE_DOM"/>
    <property type="match status" value="1"/>
</dbReference>
<dbReference type="Pfam" id="PF00069">
    <property type="entry name" value="Pkinase"/>
    <property type="match status" value="1"/>
</dbReference>
<comment type="caution">
    <text evidence="7">The sequence shown here is derived from an EMBL/GenBank/DDBJ whole genome shotgun (WGS) entry which is preliminary data.</text>
</comment>
<evidence type="ECO:0000259" key="6">
    <source>
        <dbReference type="PROSITE" id="PS50011"/>
    </source>
</evidence>
<accession>A0AAD1Y2I7</accession>
<dbReference type="PROSITE" id="PS00108">
    <property type="entry name" value="PROTEIN_KINASE_ST"/>
    <property type="match status" value="1"/>
</dbReference>
<dbReference type="InterPro" id="IPR000719">
    <property type="entry name" value="Prot_kinase_dom"/>
</dbReference>
<gene>
    <name evidence="7" type="ORF">ECRASSUSDP1_LOCUS25026</name>
</gene>
<dbReference type="InterPro" id="IPR008271">
    <property type="entry name" value="Ser/Thr_kinase_AS"/>
</dbReference>
<evidence type="ECO:0000256" key="2">
    <source>
        <dbReference type="ARBA" id="ARBA00022741"/>
    </source>
</evidence>
<dbReference type="InterPro" id="IPR011009">
    <property type="entry name" value="Kinase-like_dom_sf"/>
</dbReference>
<evidence type="ECO:0000256" key="5">
    <source>
        <dbReference type="SAM" id="MobiDB-lite"/>
    </source>
</evidence>
<dbReference type="AlphaFoldDB" id="A0AAD1Y2I7"/>